<dbReference type="RefSeq" id="WP_133436530.1">
    <property type="nucleotide sequence ID" value="NZ_JAUFSA010000001.1"/>
</dbReference>
<accession>A0A4R5WX08</accession>
<protein>
    <submittedName>
        <fullName evidence="1">Uncharacterized protein</fullName>
    </submittedName>
</protein>
<dbReference type="Proteomes" id="UP001229081">
    <property type="component" value="Unassembled WGS sequence"/>
</dbReference>
<sequence length="125" mass="13607">MPDSEIGHRAATRVADDRQPGALTELFDGAGHQFVIVRLGNDSEVARPLIFVVQFGRQQPDRVPVRGVARGVRPVDVAHSQTDPLSVRVIRHLDLLPRCHDESPAGEVGLIDVGPLANGDFDYDP</sequence>
<proteinExistence type="predicted"/>
<comment type="caution">
    <text evidence="1">The sequence shown here is derived from an EMBL/GenBank/DDBJ whole genome shotgun (WGS) entry which is preliminary data.</text>
</comment>
<dbReference type="EMBL" id="JAUFSA010000001">
    <property type="protein sequence ID" value="MDP7736324.1"/>
    <property type="molecule type" value="Genomic_DNA"/>
</dbReference>
<gene>
    <name evidence="1" type="ORF">QXL92_16400</name>
</gene>
<name>A0A4R5WX08_9MYCO</name>
<dbReference type="AlphaFoldDB" id="A0A4R5WX08"/>
<organism evidence="1 2">
    <name type="scientific">Mycobacterium paragordonae</name>
    <dbReference type="NCBI Taxonomy" id="1389713"/>
    <lineage>
        <taxon>Bacteria</taxon>
        <taxon>Bacillati</taxon>
        <taxon>Actinomycetota</taxon>
        <taxon>Actinomycetes</taxon>
        <taxon>Mycobacteriales</taxon>
        <taxon>Mycobacteriaceae</taxon>
        <taxon>Mycobacterium</taxon>
    </lineage>
</organism>
<evidence type="ECO:0000313" key="2">
    <source>
        <dbReference type="Proteomes" id="UP001229081"/>
    </source>
</evidence>
<reference evidence="1" key="1">
    <citation type="submission" date="2023-06" db="EMBL/GenBank/DDBJ databases">
        <title>Identification of two novel mycobacterium reveal diversities and complexities of Mycobacterium gordonae clade.</title>
        <authorList>
            <person name="Matsumoto Y."/>
            <person name="Nakamura S."/>
            <person name="Motooka D."/>
            <person name="Fukushima K."/>
        </authorList>
    </citation>
    <scope>NUCLEOTIDE SEQUENCE</scope>
    <source>
        <strain evidence="1">TY812</strain>
    </source>
</reference>
<evidence type="ECO:0000313" key="1">
    <source>
        <dbReference type="EMBL" id="MDP7736324.1"/>
    </source>
</evidence>